<feature type="active site" description="Proton acceptor" evidence="7">
    <location>
        <position position="240"/>
    </location>
</feature>
<keyword evidence="11" id="KW-1185">Reference proteome</keyword>
<dbReference type="InterPro" id="IPR001451">
    <property type="entry name" value="Hexapep"/>
</dbReference>
<dbReference type="Gene3D" id="2.160.10.10">
    <property type="entry name" value="Hexapeptide repeat proteins"/>
    <property type="match status" value="1"/>
</dbReference>
<keyword evidence="6 7" id="KW-0012">Acyltransferase</keyword>
<feature type="domain" description="UDP-3-O-[3-hydroxymyristoyl] glucosamine N-acyltransferase non-repeat region" evidence="9">
    <location>
        <begin position="22"/>
        <end position="88"/>
    </location>
</feature>
<evidence type="ECO:0000256" key="4">
    <source>
        <dbReference type="ARBA" id="ARBA00022737"/>
    </source>
</evidence>
<dbReference type="GO" id="GO:0016410">
    <property type="term" value="F:N-acyltransferase activity"/>
    <property type="evidence" value="ECO:0007669"/>
    <property type="project" value="InterPro"/>
</dbReference>
<dbReference type="Pfam" id="PF04613">
    <property type="entry name" value="LpxD"/>
    <property type="match status" value="1"/>
</dbReference>
<protein>
    <recommendedName>
        <fullName evidence="7">UDP-3-O-acylglucosamine N-acyltransferase</fullName>
        <ecNumber evidence="7">2.3.1.191</ecNumber>
    </recommendedName>
</protein>
<keyword evidence="8" id="KW-0175">Coiled coil</keyword>
<keyword evidence="1 7" id="KW-0444">Lipid biosynthesis</keyword>
<dbReference type="InterPro" id="IPR007691">
    <property type="entry name" value="LpxD"/>
</dbReference>
<dbReference type="GO" id="GO:0016020">
    <property type="term" value="C:membrane"/>
    <property type="evidence" value="ECO:0007669"/>
    <property type="project" value="GOC"/>
</dbReference>
<keyword evidence="4 7" id="KW-0677">Repeat</keyword>
<dbReference type="NCBIfam" id="TIGR01853">
    <property type="entry name" value="lipid_A_lpxD"/>
    <property type="match status" value="1"/>
</dbReference>
<evidence type="ECO:0000256" key="3">
    <source>
        <dbReference type="ARBA" id="ARBA00022679"/>
    </source>
</evidence>
<evidence type="ECO:0000256" key="1">
    <source>
        <dbReference type="ARBA" id="ARBA00022516"/>
    </source>
</evidence>
<evidence type="ECO:0000256" key="6">
    <source>
        <dbReference type="ARBA" id="ARBA00023315"/>
    </source>
</evidence>
<comment type="pathway">
    <text evidence="7">Bacterial outer membrane biogenesis; LPS lipid A biosynthesis.</text>
</comment>
<sequence length="344" mass="36032">MIMTLQEIAVRVNGQLQGDAGVEISGVNNISGAQPGDITFADENHVSEAAGCRAGAVLLPKSVAEAQKGFPLPVVFVEDTRAAFAILLMAFTPPIVHEKGVSPEAHIGKDVKIGENVTIMPMAFVDDYAVIGDGVTLYPHTYIGQYAEIGGDSIIYSNATIREHCKVGARVIVHSSAVIGADGFGFTTKDGVHTKVPQVGNVVLEDDVEIGAHAGIDRATIGSTVIGKGTKIDNLVHIGHNCQIGPGNLIVAQTGISGSTTSGPNVTFGGQTGTVGHITIGGNSVFAARSGIIGNTPEGVFYAGFPARPHQEWLRMQAHLQKITDMAKKVKQLEKKLAALEKKE</sequence>
<dbReference type="GO" id="GO:0103118">
    <property type="term" value="F:UDP-3-O-[(3R)-3-hydroxyacyl]-glucosamine N-acyltransferase activity"/>
    <property type="evidence" value="ECO:0007669"/>
    <property type="project" value="UniProtKB-EC"/>
</dbReference>
<keyword evidence="5 7" id="KW-0443">Lipid metabolism</keyword>
<keyword evidence="2 7" id="KW-0441">Lipid A biosynthesis</keyword>
<dbReference type="Proteomes" id="UP000433181">
    <property type="component" value="Unassembled WGS sequence"/>
</dbReference>
<dbReference type="GO" id="GO:0009245">
    <property type="term" value="P:lipid A biosynthetic process"/>
    <property type="evidence" value="ECO:0007669"/>
    <property type="project" value="UniProtKB-UniRule"/>
</dbReference>
<feature type="coiled-coil region" evidence="8">
    <location>
        <begin position="316"/>
        <end position="343"/>
    </location>
</feature>
<dbReference type="InterPro" id="IPR020573">
    <property type="entry name" value="UDP_GlcNAc_AcTrfase_non-rep"/>
</dbReference>
<evidence type="ECO:0000256" key="8">
    <source>
        <dbReference type="SAM" id="Coils"/>
    </source>
</evidence>
<reference evidence="10 11" key="1">
    <citation type="submission" date="2019-08" db="EMBL/GenBank/DDBJ databases">
        <title>In-depth cultivation of the pig gut microbiome towards novel bacterial diversity and tailored functional studies.</title>
        <authorList>
            <person name="Wylensek D."/>
            <person name="Hitch T.C.A."/>
            <person name="Clavel T."/>
        </authorList>
    </citation>
    <scope>NUCLEOTIDE SEQUENCE [LARGE SCALE GENOMIC DNA]</scope>
    <source>
        <strain evidence="10 11">WCA-693-APC-5D-A</strain>
    </source>
</reference>
<keyword evidence="3 7" id="KW-0808">Transferase</keyword>
<evidence type="ECO:0000256" key="5">
    <source>
        <dbReference type="ARBA" id="ARBA00023098"/>
    </source>
</evidence>
<dbReference type="GeneID" id="96777967"/>
<dbReference type="UniPathway" id="UPA00973"/>
<comment type="catalytic activity">
    <reaction evidence="7">
        <text>a UDP-3-O-[(3R)-3-hydroxyacyl]-alpha-D-glucosamine + a (3R)-hydroxyacyl-[ACP] = a UDP-2-N,3-O-bis[(3R)-3-hydroxyacyl]-alpha-D-glucosamine + holo-[ACP] + H(+)</text>
        <dbReference type="Rhea" id="RHEA:53836"/>
        <dbReference type="Rhea" id="RHEA-COMP:9685"/>
        <dbReference type="Rhea" id="RHEA-COMP:9945"/>
        <dbReference type="ChEBI" id="CHEBI:15378"/>
        <dbReference type="ChEBI" id="CHEBI:64479"/>
        <dbReference type="ChEBI" id="CHEBI:78827"/>
        <dbReference type="ChEBI" id="CHEBI:137740"/>
        <dbReference type="ChEBI" id="CHEBI:137748"/>
        <dbReference type="EC" id="2.3.1.191"/>
    </reaction>
</comment>
<evidence type="ECO:0000256" key="7">
    <source>
        <dbReference type="HAMAP-Rule" id="MF_00523"/>
    </source>
</evidence>
<dbReference type="EC" id="2.3.1.191" evidence="7"/>
<evidence type="ECO:0000313" key="11">
    <source>
        <dbReference type="Proteomes" id="UP000433181"/>
    </source>
</evidence>
<organism evidence="10 11">
    <name type="scientific">Anaerovibrio slackiae</name>
    <dbReference type="NCBI Taxonomy" id="2652309"/>
    <lineage>
        <taxon>Bacteria</taxon>
        <taxon>Bacillati</taxon>
        <taxon>Bacillota</taxon>
        <taxon>Negativicutes</taxon>
        <taxon>Selenomonadales</taxon>
        <taxon>Selenomonadaceae</taxon>
        <taxon>Anaerovibrio</taxon>
    </lineage>
</organism>
<dbReference type="SUPFAM" id="SSF51161">
    <property type="entry name" value="Trimeric LpxA-like enzymes"/>
    <property type="match status" value="1"/>
</dbReference>
<accession>A0A6I2U966</accession>
<comment type="caution">
    <text evidence="10">The sequence shown here is derived from an EMBL/GenBank/DDBJ whole genome shotgun (WGS) entry which is preliminary data.</text>
</comment>
<comment type="subunit">
    <text evidence="7">Homotrimer.</text>
</comment>
<proteinExistence type="inferred from homology"/>
<evidence type="ECO:0000256" key="2">
    <source>
        <dbReference type="ARBA" id="ARBA00022556"/>
    </source>
</evidence>
<dbReference type="CDD" id="cd03352">
    <property type="entry name" value="LbH_LpxD"/>
    <property type="match status" value="1"/>
</dbReference>
<gene>
    <name evidence="7 10" type="primary">lpxD</name>
    <name evidence="10" type="ORF">FYJ84_03480</name>
</gene>
<dbReference type="RefSeq" id="WP_154406193.1">
    <property type="nucleotide sequence ID" value="NZ_VUNR01000004.1"/>
</dbReference>
<comment type="function">
    <text evidence="7">Catalyzes the N-acylation of UDP-3-O-acylglucosamine using 3-hydroxyacyl-ACP as the acyl donor. Is involved in the biosynthesis of lipid A, a phosphorylated glycolipid that anchors the lipopolysaccharide to the outer membrane of the cell.</text>
</comment>
<dbReference type="NCBIfam" id="NF002060">
    <property type="entry name" value="PRK00892.1"/>
    <property type="match status" value="1"/>
</dbReference>
<evidence type="ECO:0000259" key="9">
    <source>
        <dbReference type="Pfam" id="PF04613"/>
    </source>
</evidence>
<dbReference type="InterPro" id="IPR011004">
    <property type="entry name" value="Trimer_LpxA-like_sf"/>
</dbReference>
<dbReference type="Pfam" id="PF00132">
    <property type="entry name" value="Hexapep"/>
    <property type="match status" value="2"/>
</dbReference>
<name>A0A6I2U966_9FIRM</name>
<dbReference type="PANTHER" id="PTHR43378">
    <property type="entry name" value="UDP-3-O-ACYLGLUCOSAMINE N-ACYLTRANSFERASE"/>
    <property type="match status" value="1"/>
</dbReference>
<evidence type="ECO:0000313" key="10">
    <source>
        <dbReference type="EMBL" id="MSU08053.1"/>
    </source>
</evidence>
<dbReference type="EMBL" id="VUNR01000004">
    <property type="protein sequence ID" value="MSU08053.1"/>
    <property type="molecule type" value="Genomic_DNA"/>
</dbReference>
<dbReference type="AlphaFoldDB" id="A0A6I2U966"/>
<dbReference type="HAMAP" id="MF_00523">
    <property type="entry name" value="LpxD"/>
    <property type="match status" value="1"/>
</dbReference>
<comment type="similarity">
    <text evidence="7">Belongs to the transferase hexapeptide repeat family. LpxD subfamily.</text>
</comment>
<dbReference type="PANTHER" id="PTHR43378:SF2">
    <property type="entry name" value="UDP-3-O-ACYLGLUCOSAMINE N-ACYLTRANSFERASE 1, MITOCHONDRIAL-RELATED"/>
    <property type="match status" value="1"/>
</dbReference>
<dbReference type="Gene3D" id="3.40.1390.10">
    <property type="entry name" value="MurE/MurF, N-terminal domain"/>
    <property type="match status" value="1"/>
</dbReference>